<reference evidence="7 8" key="1">
    <citation type="submission" date="2024-09" db="EMBL/GenBank/DDBJ databases">
        <authorList>
            <person name="Sun Q."/>
            <person name="Mori K."/>
        </authorList>
    </citation>
    <scope>NUCLEOTIDE SEQUENCE [LARGE SCALE GENOMIC DNA]</scope>
    <source>
        <strain evidence="7 8">CGMCC 1.15906</strain>
    </source>
</reference>
<evidence type="ECO:0000256" key="2">
    <source>
        <dbReference type="ARBA" id="ARBA00011062"/>
    </source>
</evidence>
<dbReference type="Gene3D" id="3.40.1210.10">
    <property type="entry name" value="Survival protein SurE-like phosphatase/nucleotidase"/>
    <property type="match status" value="1"/>
</dbReference>
<evidence type="ECO:0000256" key="4">
    <source>
        <dbReference type="ARBA" id="ARBA00022723"/>
    </source>
</evidence>
<dbReference type="EMBL" id="JBHLTC010000024">
    <property type="protein sequence ID" value="MFC0626380.1"/>
    <property type="molecule type" value="Genomic_DNA"/>
</dbReference>
<feature type="domain" description="Survival protein SurE-like phosphatase/nucleotidase" evidence="6">
    <location>
        <begin position="4"/>
        <end position="204"/>
    </location>
</feature>
<gene>
    <name evidence="7" type="primary">surE</name>
    <name evidence="7" type="ORF">ACFFGN_20040</name>
</gene>
<evidence type="ECO:0000256" key="5">
    <source>
        <dbReference type="ARBA" id="ARBA00022801"/>
    </source>
</evidence>
<keyword evidence="8" id="KW-1185">Reference proteome</keyword>
<dbReference type="PANTHER" id="PTHR30457">
    <property type="entry name" value="5'-NUCLEOTIDASE SURE"/>
    <property type="match status" value="1"/>
</dbReference>
<dbReference type="Pfam" id="PF01975">
    <property type="entry name" value="SurE"/>
    <property type="match status" value="1"/>
</dbReference>
<dbReference type="InterPro" id="IPR002828">
    <property type="entry name" value="SurE-like_Pase/nucleotidase"/>
</dbReference>
<dbReference type="RefSeq" id="WP_380049784.1">
    <property type="nucleotide sequence ID" value="NZ_JBHLTC010000024.1"/>
</dbReference>
<dbReference type="InterPro" id="IPR036523">
    <property type="entry name" value="SurE-like_sf"/>
</dbReference>
<protein>
    <recommendedName>
        <fullName evidence="3">5'-nucleotidase</fullName>
        <ecNumber evidence="3">3.1.3.5</ecNumber>
    </recommendedName>
</protein>
<keyword evidence="4" id="KW-0479">Metal-binding</keyword>
<name>A0ABV6QPB5_9ACTN</name>
<keyword evidence="5 7" id="KW-0378">Hydrolase</keyword>
<evidence type="ECO:0000256" key="3">
    <source>
        <dbReference type="ARBA" id="ARBA00012643"/>
    </source>
</evidence>
<dbReference type="Proteomes" id="UP001589890">
    <property type="component" value="Unassembled WGS sequence"/>
</dbReference>
<evidence type="ECO:0000313" key="7">
    <source>
        <dbReference type="EMBL" id="MFC0626380.1"/>
    </source>
</evidence>
<evidence type="ECO:0000259" key="6">
    <source>
        <dbReference type="Pfam" id="PF01975"/>
    </source>
</evidence>
<dbReference type="GO" id="GO:0008253">
    <property type="term" value="F:5'-nucleotidase activity"/>
    <property type="evidence" value="ECO:0007669"/>
    <property type="project" value="UniProtKB-EC"/>
</dbReference>
<dbReference type="InterPro" id="IPR030048">
    <property type="entry name" value="SurE"/>
</dbReference>
<organism evidence="7 8">
    <name type="scientific">Kribbella deserti</name>
    <dbReference type="NCBI Taxonomy" id="1926257"/>
    <lineage>
        <taxon>Bacteria</taxon>
        <taxon>Bacillati</taxon>
        <taxon>Actinomycetota</taxon>
        <taxon>Actinomycetes</taxon>
        <taxon>Propionibacteriales</taxon>
        <taxon>Kribbellaceae</taxon>
        <taxon>Kribbella</taxon>
    </lineage>
</organism>
<evidence type="ECO:0000256" key="1">
    <source>
        <dbReference type="ARBA" id="ARBA00000815"/>
    </source>
</evidence>
<dbReference type="SUPFAM" id="SSF64167">
    <property type="entry name" value="SurE-like"/>
    <property type="match status" value="1"/>
</dbReference>
<comment type="similarity">
    <text evidence="2">Belongs to the SurE nucleotidase family.</text>
</comment>
<dbReference type="PANTHER" id="PTHR30457:SF0">
    <property type="entry name" value="PHOSPHATASE, PUTATIVE (AFU_ORTHOLOGUE AFUA_4G01070)-RELATED"/>
    <property type="match status" value="1"/>
</dbReference>
<sequence length="263" mass="27064">MSRVLITNDDGIAAPGLRHLAIEAVAAGHEVVIAAPAAEASGMGTALSAYTDDDRVVVERHQLDGLDGVTSYGVAATPSYIVIMAMAGAFGPEPEIVLSGINRGANAGRAVLHSGTVGAAFAAATYGLPALAASLDVLSPLDASTGGNRLQVLNAMADASHNWAAAAAYIRSVLPGLRDGWVVNLNVPDLPAEKILGLRKAKLAEFGQVQMAVAETGDDFVRVAVEERGGREEEGTDLAWLADGYATYTAVKAVGVDEEFTLP</sequence>
<dbReference type="EC" id="3.1.3.5" evidence="3"/>
<proteinExistence type="inferred from homology"/>
<evidence type="ECO:0000313" key="8">
    <source>
        <dbReference type="Proteomes" id="UP001589890"/>
    </source>
</evidence>
<comment type="caution">
    <text evidence="7">The sequence shown here is derived from an EMBL/GenBank/DDBJ whole genome shotgun (WGS) entry which is preliminary data.</text>
</comment>
<accession>A0ABV6QPB5</accession>
<comment type="catalytic activity">
    <reaction evidence="1">
        <text>a ribonucleoside 5'-phosphate + H2O = a ribonucleoside + phosphate</text>
        <dbReference type="Rhea" id="RHEA:12484"/>
        <dbReference type="ChEBI" id="CHEBI:15377"/>
        <dbReference type="ChEBI" id="CHEBI:18254"/>
        <dbReference type="ChEBI" id="CHEBI:43474"/>
        <dbReference type="ChEBI" id="CHEBI:58043"/>
        <dbReference type="EC" id="3.1.3.5"/>
    </reaction>
</comment>